<evidence type="ECO:0000256" key="2">
    <source>
        <dbReference type="ARBA" id="ARBA00022723"/>
    </source>
</evidence>
<dbReference type="SFLD" id="SFLDG01067">
    <property type="entry name" value="SPASM/twitch_domain_containing"/>
    <property type="match status" value="1"/>
</dbReference>
<dbReference type="PANTHER" id="PTHR43524">
    <property type="entry name" value="RADICAL SAM SUPERFAMILY PROTEIN"/>
    <property type="match status" value="1"/>
</dbReference>
<keyword evidence="1" id="KW-0949">S-adenosyl-L-methionine</keyword>
<dbReference type="GeneID" id="55822688"/>
<dbReference type="Proteomes" id="UP000509594">
    <property type="component" value="Chromosome"/>
</dbReference>
<dbReference type="KEGG" id="mzi:HWN40_13395"/>
<dbReference type="OrthoDB" id="5620at2157"/>
<proteinExistence type="predicted"/>
<reference evidence="6 7" key="1">
    <citation type="submission" date="2020-06" db="EMBL/GenBank/DDBJ databases">
        <title>Methanolobus halotolerans sp. nov., isolated from a saline lake Tus in Siberia.</title>
        <authorList>
            <person name="Shen Y."/>
            <person name="Chen S.-C."/>
            <person name="Lai M.-C."/>
            <person name="Huang H.-H."/>
            <person name="Chiu H.-H."/>
            <person name="Tang S.-L."/>
            <person name="Rogozin D.Y."/>
            <person name="Degermendzhy A.G."/>
        </authorList>
    </citation>
    <scope>NUCLEOTIDE SEQUENCE [LARGE SCALE GENOMIC DNA]</scope>
    <source>
        <strain evidence="6 7">DSM 21339</strain>
    </source>
</reference>
<keyword evidence="3" id="KW-0408">Iron</keyword>
<evidence type="ECO:0000256" key="1">
    <source>
        <dbReference type="ARBA" id="ARBA00022691"/>
    </source>
</evidence>
<organism evidence="6 7">
    <name type="scientific">Methanolobus zinderi</name>
    <dbReference type="NCBI Taxonomy" id="536044"/>
    <lineage>
        <taxon>Archaea</taxon>
        <taxon>Methanobacteriati</taxon>
        <taxon>Methanobacteriota</taxon>
        <taxon>Stenosarchaea group</taxon>
        <taxon>Methanomicrobia</taxon>
        <taxon>Methanosarcinales</taxon>
        <taxon>Methanosarcinaceae</taxon>
        <taxon>Methanolobus</taxon>
    </lineage>
</organism>
<dbReference type="PROSITE" id="PS51918">
    <property type="entry name" value="RADICAL_SAM"/>
    <property type="match status" value="1"/>
</dbReference>
<dbReference type="GO" id="GO:0003824">
    <property type="term" value="F:catalytic activity"/>
    <property type="evidence" value="ECO:0007669"/>
    <property type="project" value="InterPro"/>
</dbReference>
<evidence type="ECO:0000313" key="6">
    <source>
        <dbReference type="EMBL" id="QLC51141.1"/>
    </source>
</evidence>
<dbReference type="AlphaFoldDB" id="A0A7D5I6H9"/>
<dbReference type="RefSeq" id="WP_176966195.1">
    <property type="nucleotide sequence ID" value="NZ_CP058215.1"/>
</dbReference>
<keyword evidence="4" id="KW-0411">Iron-sulfur</keyword>
<evidence type="ECO:0000256" key="3">
    <source>
        <dbReference type="ARBA" id="ARBA00023004"/>
    </source>
</evidence>
<dbReference type="PANTHER" id="PTHR43524:SF1">
    <property type="entry name" value="RADICAL SAM SUPERFAMILY PROTEIN"/>
    <property type="match status" value="1"/>
</dbReference>
<dbReference type="EMBL" id="CP058215">
    <property type="protein sequence ID" value="QLC51141.1"/>
    <property type="molecule type" value="Genomic_DNA"/>
</dbReference>
<dbReference type="InterPro" id="IPR058240">
    <property type="entry name" value="rSAM_sf"/>
</dbReference>
<gene>
    <name evidence="6" type="ORF">HWN40_13395</name>
</gene>
<keyword evidence="7" id="KW-1185">Reference proteome</keyword>
<name>A0A7D5I6H9_9EURY</name>
<feature type="domain" description="Radical SAM core" evidence="5">
    <location>
        <begin position="16"/>
        <end position="223"/>
    </location>
</feature>
<evidence type="ECO:0000259" key="5">
    <source>
        <dbReference type="PROSITE" id="PS51918"/>
    </source>
</evidence>
<dbReference type="GO" id="GO:0046872">
    <property type="term" value="F:metal ion binding"/>
    <property type="evidence" value="ECO:0007669"/>
    <property type="project" value="UniProtKB-KW"/>
</dbReference>
<sequence length="324" mass="37603">MTTFSPVIAAKALWQMRIRKRPFVLSHAINSRCNMRCGFCEYWKESGSQMDLEEVFRLLDEARDFGILAYNAWTVEPLLREDLPEILAHAKGLGMITSLITNGLLLEKRADELDNLDYLSVSVDGISSYKEIRGIEFDRILPGIIKAKEKMENPLLLNCVISGKNLDDIEELIIMAKELDVKVSFEPMYEFGGIDSDTWNEFGIRDMEKYRRVVDRIIDMKREGYPIINSLTYLKMVRELKTNFSCHANDIILDVAADGSIENCRVHREPIGHIRDGIENVWEATREKRKAISDKCQKCLFFGYVENSLMYDFNLEVMQHYEWM</sequence>
<dbReference type="InterPro" id="IPR007197">
    <property type="entry name" value="rSAM"/>
</dbReference>
<dbReference type="Gene3D" id="3.20.20.70">
    <property type="entry name" value="Aldolase class I"/>
    <property type="match status" value="1"/>
</dbReference>
<keyword evidence="2" id="KW-0479">Metal-binding</keyword>
<dbReference type="GO" id="GO:0051536">
    <property type="term" value="F:iron-sulfur cluster binding"/>
    <property type="evidence" value="ECO:0007669"/>
    <property type="project" value="UniProtKB-KW"/>
</dbReference>
<dbReference type="SFLD" id="SFLDS00029">
    <property type="entry name" value="Radical_SAM"/>
    <property type="match status" value="1"/>
</dbReference>
<dbReference type="SUPFAM" id="SSF102114">
    <property type="entry name" value="Radical SAM enzymes"/>
    <property type="match status" value="1"/>
</dbReference>
<dbReference type="Pfam" id="PF04055">
    <property type="entry name" value="Radical_SAM"/>
    <property type="match status" value="1"/>
</dbReference>
<protein>
    <submittedName>
        <fullName evidence="6">Radical SAM protein</fullName>
    </submittedName>
</protein>
<dbReference type="CDD" id="cd01335">
    <property type="entry name" value="Radical_SAM"/>
    <property type="match status" value="1"/>
</dbReference>
<accession>A0A7D5I6H9</accession>
<dbReference type="InterPro" id="IPR013785">
    <property type="entry name" value="Aldolase_TIM"/>
</dbReference>
<evidence type="ECO:0000313" key="7">
    <source>
        <dbReference type="Proteomes" id="UP000509594"/>
    </source>
</evidence>
<evidence type="ECO:0000256" key="4">
    <source>
        <dbReference type="ARBA" id="ARBA00023014"/>
    </source>
</evidence>